<dbReference type="AlphaFoldDB" id="A0A9Q0ZMZ5"/>
<protein>
    <submittedName>
        <fullName evidence="1">PROTEIN putative (DUF247)-RELATED</fullName>
    </submittedName>
</protein>
<evidence type="ECO:0000313" key="1">
    <source>
        <dbReference type="EMBL" id="KAJ6740368.1"/>
    </source>
</evidence>
<dbReference type="InterPro" id="IPR004158">
    <property type="entry name" value="DUF247_pln"/>
</dbReference>
<dbReference type="EMBL" id="JAPFFK010000010">
    <property type="protein sequence ID" value="KAJ6740368.1"/>
    <property type="molecule type" value="Genomic_DNA"/>
</dbReference>
<dbReference type="Pfam" id="PF03140">
    <property type="entry name" value="DUF247"/>
    <property type="match status" value="1"/>
</dbReference>
<dbReference type="PANTHER" id="PTHR31170">
    <property type="entry name" value="BNAC04G53230D PROTEIN"/>
    <property type="match status" value="1"/>
</dbReference>
<sequence length="329" mass="37478">MVAVFDKEFVGWFLITLKLRETLGSAVSPSLAGAPRLQFPEQPQQEKKKQQQTPSDSLQIVIEGDGENHEDEETRTPDSDWLISIKKQIVQAGQEDEAGSWSKLSIYRVPHYLRELDDKAYVPQIISLGPYHHGKKRLRQMNKHKWRCLHHIMKRTNQDIKLYLDTVREIEEKARSCYEGPINLSSNEFVEMMVLDGCFVLELFRGVAEGFKKLGYPRNDPVFAMRGSMHSIQRDMIMLENQIPLFVLDRLLGLQFNNSGQKGLLAQLALIFFDPLMPSPLTKSDRITLELSLGSAAIFDPLSDQGGLHCLDVFRKVSLRTGPKPVPGY</sequence>
<organism evidence="1 2">
    <name type="scientific">Salix purpurea</name>
    <name type="common">Purple osier willow</name>
    <dbReference type="NCBI Taxonomy" id="77065"/>
    <lineage>
        <taxon>Eukaryota</taxon>
        <taxon>Viridiplantae</taxon>
        <taxon>Streptophyta</taxon>
        <taxon>Embryophyta</taxon>
        <taxon>Tracheophyta</taxon>
        <taxon>Spermatophyta</taxon>
        <taxon>Magnoliopsida</taxon>
        <taxon>eudicotyledons</taxon>
        <taxon>Gunneridae</taxon>
        <taxon>Pentapetalae</taxon>
        <taxon>rosids</taxon>
        <taxon>fabids</taxon>
        <taxon>Malpighiales</taxon>
        <taxon>Salicaceae</taxon>
        <taxon>Saliceae</taxon>
        <taxon>Salix</taxon>
    </lineage>
</organism>
<comment type="caution">
    <text evidence="1">The sequence shown here is derived from an EMBL/GenBank/DDBJ whole genome shotgun (WGS) entry which is preliminary data.</text>
</comment>
<accession>A0A9Q0ZMZ5</accession>
<reference evidence="1" key="1">
    <citation type="submission" date="2022-11" db="EMBL/GenBank/DDBJ databases">
        <authorList>
            <person name="Hyden B.L."/>
            <person name="Feng K."/>
            <person name="Yates T."/>
            <person name="Jawdy S."/>
            <person name="Smart L.B."/>
            <person name="Muchero W."/>
        </authorList>
    </citation>
    <scope>NUCLEOTIDE SEQUENCE</scope>
    <source>
        <tissue evidence="1">Shoot tip</tissue>
    </source>
</reference>
<dbReference type="Proteomes" id="UP001151532">
    <property type="component" value="Chromosome 7"/>
</dbReference>
<dbReference type="OrthoDB" id="742916at2759"/>
<reference evidence="1" key="2">
    <citation type="journal article" date="2023" name="Int. J. Mol. Sci.">
        <title>De Novo Assembly and Annotation of 11 Diverse Shrub Willow (Salix) Genomes Reveals Novel Gene Organization in Sex-Linked Regions.</title>
        <authorList>
            <person name="Hyden B."/>
            <person name="Feng K."/>
            <person name="Yates T.B."/>
            <person name="Jawdy S."/>
            <person name="Cereghino C."/>
            <person name="Smart L.B."/>
            <person name="Muchero W."/>
        </authorList>
    </citation>
    <scope>NUCLEOTIDE SEQUENCE</scope>
    <source>
        <tissue evidence="1">Shoot tip</tissue>
    </source>
</reference>
<dbReference type="PANTHER" id="PTHR31170:SF25">
    <property type="entry name" value="BNAA09G04570D PROTEIN"/>
    <property type="match status" value="1"/>
</dbReference>
<proteinExistence type="predicted"/>
<evidence type="ECO:0000313" key="2">
    <source>
        <dbReference type="Proteomes" id="UP001151532"/>
    </source>
</evidence>
<gene>
    <name evidence="1" type="ORF">OIU79_000490</name>
</gene>
<name>A0A9Q0ZMZ5_SALPP</name>
<keyword evidence="2" id="KW-1185">Reference proteome</keyword>